<feature type="transmembrane region" description="Helical" evidence="5">
    <location>
        <begin position="84"/>
        <end position="101"/>
    </location>
</feature>
<keyword evidence="3 5" id="KW-1133">Transmembrane helix</keyword>
<proteinExistence type="predicted"/>
<reference evidence="6" key="2">
    <citation type="submission" date="2021-04" db="EMBL/GenBank/DDBJ databases">
        <authorList>
            <person name="Gilroy R."/>
        </authorList>
    </citation>
    <scope>NUCLEOTIDE SEQUENCE</scope>
    <source>
        <strain evidence="6">ChiGjej6B6-14162</strain>
    </source>
</reference>
<dbReference type="InterPro" id="IPR036259">
    <property type="entry name" value="MFS_trans_sf"/>
</dbReference>
<gene>
    <name evidence="6" type="ORF">H9977_07055</name>
</gene>
<feature type="transmembrane region" description="Helical" evidence="5">
    <location>
        <begin position="20"/>
        <end position="37"/>
    </location>
</feature>
<dbReference type="Proteomes" id="UP000886740">
    <property type="component" value="Unassembled WGS sequence"/>
</dbReference>
<comment type="subcellular location">
    <subcellularLocation>
        <location evidence="1">Membrane</location>
        <topology evidence="1">Multi-pass membrane protein</topology>
    </subcellularLocation>
</comment>
<keyword evidence="2 5" id="KW-0812">Transmembrane</keyword>
<feature type="transmembrane region" description="Helical" evidence="5">
    <location>
        <begin position="263"/>
        <end position="281"/>
    </location>
</feature>
<feature type="transmembrane region" description="Helical" evidence="5">
    <location>
        <begin position="365"/>
        <end position="383"/>
    </location>
</feature>
<dbReference type="GO" id="GO:0005886">
    <property type="term" value="C:plasma membrane"/>
    <property type="evidence" value="ECO:0007669"/>
    <property type="project" value="TreeGrafter"/>
</dbReference>
<feature type="transmembrane region" description="Helical" evidence="5">
    <location>
        <begin position="338"/>
        <end position="358"/>
    </location>
</feature>
<feature type="transmembrane region" description="Helical" evidence="5">
    <location>
        <begin position="302"/>
        <end position="326"/>
    </location>
</feature>
<evidence type="ECO:0000256" key="3">
    <source>
        <dbReference type="ARBA" id="ARBA00022989"/>
    </source>
</evidence>
<sequence length="546" mass="62105">MTRFPQNYPFYDWVPKPVGILILILLFIPILTVGGVYSANSGEMMSGLGILSEHIQFVGFVTSIGMAAFAPFFYDLVRIRREKLMCLVGFSIMYLLSYVCAVTESIFLLALCSLIMGFLRMVLMMVNLFTLIKYAFGMEATRNITPGNEPSDEEGWDRLDREKSTSMPIIYLFFMILGQVGTALTAWLAYEYEWQYVYYFMMGTILLSILIIFITMPFHSYPGERFPITFSKFGNVVVFSCMVTCFIYILVYGKTLDWFDDPTIVRAALLTLLFGAIFIYLESSRRSPFFLMDLFKLRTINMGVILFLLLMILNSSAMFVNVFTSIGMKIDNWQNAALGNWCVVGYIIGAILSIALGSRSVHLKYLFAIGFLLLGCSALFIYFEVQSAGLYDRMKYPVIIRAAGMMIIYSLTAVHANQRMPYKYLSTWICVMLTVRMVIGPGIGTAIYTNLLQERQQHYVTRYAQNVDRMNPDAEASYTQTARGMRYQGKSETEAEQMASISTKGRIQAQATLSAVKEMSGWTFYGCLAAMLFVLAYPYRKRKLLT</sequence>
<dbReference type="EMBL" id="DXEL01000048">
    <property type="protein sequence ID" value="HIX74773.1"/>
    <property type="molecule type" value="Genomic_DNA"/>
</dbReference>
<evidence type="ECO:0000256" key="4">
    <source>
        <dbReference type="ARBA" id="ARBA00023136"/>
    </source>
</evidence>
<feature type="transmembrane region" description="Helical" evidence="5">
    <location>
        <begin position="169"/>
        <end position="190"/>
    </location>
</feature>
<evidence type="ECO:0000313" key="6">
    <source>
        <dbReference type="EMBL" id="HIX74773.1"/>
    </source>
</evidence>
<dbReference type="Gene3D" id="1.20.1250.20">
    <property type="entry name" value="MFS general substrate transporter like domains"/>
    <property type="match status" value="1"/>
</dbReference>
<feature type="transmembrane region" description="Helical" evidence="5">
    <location>
        <begin position="522"/>
        <end position="539"/>
    </location>
</feature>
<dbReference type="SUPFAM" id="SSF103473">
    <property type="entry name" value="MFS general substrate transporter"/>
    <property type="match status" value="1"/>
</dbReference>
<feature type="transmembrane region" description="Helical" evidence="5">
    <location>
        <begin position="428"/>
        <end position="448"/>
    </location>
</feature>
<protein>
    <submittedName>
        <fullName evidence="6">MFS transporter</fullName>
    </submittedName>
</protein>
<evidence type="ECO:0000256" key="5">
    <source>
        <dbReference type="SAM" id="Phobius"/>
    </source>
</evidence>
<reference evidence="6" key="1">
    <citation type="journal article" date="2021" name="PeerJ">
        <title>Extensive microbial diversity within the chicken gut microbiome revealed by metagenomics and culture.</title>
        <authorList>
            <person name="Gilroy R."/>
            <person name="Ravi A."/>
            <person name="Getino M."/>
            <person name="Pursley I."/>
            <person name="Horton D.L."/>
            <person name="Alikhan N.F."/>
            <person name="Baker D."/>
            <person name="Gharbi K."/>
            <person name="Hall N."/>
            <person name="Watson M."/>
            <person name="Adriaenssens E.M."/>
            <person name="Foster-Nyarko E."/>
            <person name="Jarju S."/>
            <person name="Secka A."/>
            <person name="Antonio M."/>
            <person name="Oren A."/>
            <person name="Chaudhuri R.R."/>
            <person name="La Ragione R."/>
            <person name="Hildebrand F."/>
            <person name="Pallen M.J."/>
        </authorList>
    </citation>
    <scope>NUCLEOTIDE SEQUENCE</scope>
    <source>
        <strain evidence="6">ChiGjej6B6-14162</strain>
    </source>
</reference>
<feature type="transmembrane region" description="Helical" evidence="5">
    <location>
        <begin position="57"/>
        <end position="77"/>
    </location>
</feature>
<organism evidence="6 7">
    <name type="scientific">Candidatus Parabacteroides intestinipullorum</name>
    <dbReference type="NCBI Taxonomy" id="2838723"/>
    <lineage>
        <taxon>Bacteria</taxon>
        <taxon>Pseudomonadati</taxon>
        <taxon>Bacteroidota</taxon>
        <taxon>Bacteroidia</taxon>
        <taxon>Bacteroidales</taxon>
        <taxon>Tannerellaceae</taxon>
        <taxon>Parabacteroides</taxon>
    </lineage>
</organism>
<dbReference type="AlphaFoldDB" id="A0A9D2BG36"/>
<keyword evidence="4 5" id="KW-0472">Membrane</keyword>
<dbReference type="PANTHER" id="PTHR23501:SF5">
    <property type="entry name" value="TRANSPORT PROTEIN"/>
    <property type="match status" value="1"/>
</dbReference>
<dbReference type="GO" id="GO:0022857">
    <property type="term" value="F:transmembrane transporter activity"/>
    <property type="evidence" value="ECO:0007669"/>
    <property type="project" value="TreeGrafter"/>
</dbReference>
<feature type="transmembrane region" description="Helical" evidence="5">
    <location>
        <begin position="398"/>
        <end position="416"/>
    </location>
</feature>
<feature type="transmembrane region" description="Helical" evidence="5">
    <location>
        <begin position="196"/>
        <end position="221"/>
    </location>
</feature>
<evidence type="ECO:0000256" key="1">
    <source>
        <dbReference type="ARBA" id="ARBA00004141"/>
    </source>
</evidence>
<dbReference type="PANTHER" id="PTHR23501">
    <property type="entry name" value="MAJOR FACILITATOR SUPERFAMILY"/>
    <property type="match status" value="1"/>
</dbReference>
<feature type="transmembrane region" description="Helical" evidence="5">
    <location>
        <begin position="107"/>
        <end position="132"/>
    </location>
</feature>
<feature type="transmembrane region" description="Helical" evidence="5">
    <location>
        <begin position="233"/>
        <end position="251"/>
    </location>
</feature>
<name>A0A9D2BG36_9BACT</name>
<accession>A0A9D2BG36</accession>
<evidence type="ECO:0000256" key="2">
    <source>
        <dbReference type="ARBA" id="ARBA00022692"/>
    </source>
</evidence>
<comment type="caution">
    <text evidence="6">The sequence shown here is derived from an EMBL/GenBank/DDBJ whole genome shotgun (WGS) entry which is preliminary data.</text>
</comment>
<evidence type="ECO:0000313" key="7">
    <source>
        <dbReference type="Proteomes" id="UP000886740"/>
    </source>
</evidence>